<evidence type="ECO:0000313" key="2">
    <source>
        <dbReference type="Proteomes" id="UP001376459"/>
    </source>
</evidence>
<comment type="caution">
    <text evidence="1">The sequence shown here is derived from an EMBL/GenBank/DDBJ whole genome shotgun (WGS) entry which is preliminary data.</text>
</comment>
<dbReference type="Proteomes" id="UP001376459">
    <property type="component" value="Unassembled WGS sequence"/>
</dbReference>
<evidence type="ECO:0008006" key="3">
    <source>
        <dbReference type="Google" id="ProtNLM"/>
    </source>
</evidence>
<protein>
    <recommendedName>
        <fullName evidence="3">CYTH domain-containing protein</fullName>
    </recommendedName>
</protein>
<proteinExistence type="predicted"/>
<accession>A0ABU8UVA2</accession>
<keyword evidence="2" id="KW-1185">Reference proteome</keyword>
<organism evidence="1 2">
    <name type="scientific">Streptomyces machairae</name>
    <dbReference type="NCBI Taxonomy" id="3134109"/>
    <lineage>
        <taxon>Bacteria</taxon>
        <taxon>Bacillati</taxon>
        <taxon>Actinomycetota</taxon>
        <taxon>Actinomycetes</taxon>
        <taxon>Kitasatosporales</taxon>
        <taxon>Streptomycetaceae</taxon>
        <taxon>Streptomyces</taxon>
    </lineage>
</organism>
<dbReference type="EMBL" id="JBBKAK010000001">
    <property type="protein sequence ID" value="MEJ8672854.1"/>
    <property type="molecule type" value="Genomic_DNA"/>
</dbReference>
<sequence length="55" mass="5866">MNLLPVEIKVNIEGDVPAALTALGTSGRAMSTRRIWFAEERAGIIAGRVPSWTAA</sequence>
<evidence type="ECO:0000313" key="1">
    <source>
        <dbReference type="EMBL" id="MEJ8672854.1"/>
    </source>
</evidence>
<reference evidence="1 2" key="1">
    <citation type="submission" date="2024-03" db="EMBL/GenBank/DDBJ databases">
        <title>Novel Streptomyces species of biotechnological and ecological value are a feature of Machair soil.</title>
        <authorList>
            <person name="Prole J.R."/>
            <person name="Goodfellow M."/>
            <person name="Allenby N."/>
            <person name="Ward A.C."/>
        </authorList>
    </citation>
    <scope>NUCLEOTIDE SEQUENCE [LARGE SCALE GENOMIC DNA]</scope>
    <source>
        <strain evidence="1 2">MS1.AVA.1</strain>
    </source>
</reference>
<gene>
    <name evidence="1" type="ORF">WKI71_44370</name>
</gene>
<name>A0ABU8UVA2_9ACTN</name>